<dbReference type="InterPro" id="IPR001138">
    <property type="entry name" value="Zn2Cys6_DnaBD"/>
</dbReference>
<evidence type="ECO:0000313" key="4">
    <source>
        <dbReference type="Proteomes" id="UP000073492"/>
    </source>
</evidence>
<dbReference type="OrthoDB" id="10261408at2759"/>
<dbReference type="AlphaFoldDB" id="A0A139I5E7"/>
<gene>
    <name evidence="3" type="ORF">AC579_9367</name>
</gene>
<dbReference type="GO" id="GO:0008270">
    <property type="term" value="F:zinc ion binding"/>
    <property type="evidence" value="ECO:0007669"/>
    <property type="project" value="InterPro"/>
</dbReference>
<dbReference type="EMBL" id="LFZO01000293">
    <property type="protein sequence ID" value="KXT09983.1"/>
    <property type="molecule type" value="Genomic_DNA"/>
</dbReference>
<dbReference type="Proteomes" id="UP000073492">
    <property type="component" value="Unassembled WGS sequence"/>
</dbReference>
<reference evidence="3 4" key="1">
    <citation type="submission" date="2015-07" db="EMBL/GenBank/DDBJ databases">
        <title>Comparative genomics of the Sigatoka disease complex on banana suggests a link between parallel evolutionary changes in Pseudocercospora fijiensis and Pseudocercospora eumusae and increased virulence on the banana host.</title>
        <authorList>
            <person name="Chang T.-C."/>
            <person name="Salvucci A."/>
            <person name="Crous P.W."/>
            <person name="Stergiopoulos I."/>
        </authorList>
    </citation>
    <scope>NUCLEOTIDE SEQUENCE [LARGE SCALE GENOMIC DNA]</scope>
    <source>
        <strain evidence="3 4">CBS 116634</strain>
    </source>
</reference>
<feature type="region of interest" description="Disordered" evidence="2">
    <location>
        <begin position="116"/>
        <end position="137"/>
    </location>
</feature>
<accession>A0A139I5E7</accession>
<sequence length="266" mass="29496">MPDKTRRSRITAACAVCRAKRQKCSGEKGPAKDYLRALQDRLQHTEKLLLALLDSTSDAELLHVLQRDSAFAAAPSHQTWTSAMSGSEYWSSHPLNTLHGIRAWERLRRAADITNTQPRPSFAPSMPPESTTIIPPARLPSSAVTDTLYETSPLHSSSNVGSAHRKHIDIDSQQYPSAARRTELWTAPEAVMARPDSRRYSQDTREAGEALFSISNHHRTASHQSHSTQAQWSPPPSTQQSQTSLKPATAVPPQAGSTHFPKHLFW</sequence>
<evidence type="ECO:0008006" key="5">
    <source>
        <dbReference type="Google" id="ProtNLM"/>
    </source>
</evidence>
<dbReference type="CDD" id="cd00067">
    <property type="entry name" value="GAL4"/>
    <property type="match status" value="1"/>
</dbReference>
<feature type="compositionally biased region" description="Low complexity" evidence="2">
    <location>
        <begin position="227"/>
        <end position="244"/>
    </location>
</feature>
<name>A0A139I5E7_9PEZI</name>
<keyword evidence="4" id="KW-1185">Reference proteome</keyword>
<evidence type="ECO:0000256" key="1">
    <source>
        <dbReference type="ARBA" id="ARBA00023242"/>
    </source>
</evidence>
<feature type="region of interest" description="Disordered" evidence="2">
    <location>
        <begin position="153"/>
        <end position="175"/>
    </location>
</feature>
<keyword evidence="1" id="KW-0539">Nucleus</keyword>
<dbReference type="GO" id="GO:0000981">
    <property type="term" value="F:DNA-binding transcription factor activity, RNA polymerase II-specific"/>
    <property type="evidence" value="ECO:0007669"/>
    <property type="project" value="InterPro"/>
</dbReference>
<protein>
    <recommendedName>
        <fullName evidence="5">Zn(2)-C6 fungal-type domain-containing protein</fullName>
    </recommendedName>
</protein>
<feature type="region of interest" description="Disordered" evidence="2">
    <location>
        <begin position="218"/>
        <end position="266"/>
    </location>
</feature>
<comment type="caution">
    <text evidence="3">The sequence shown here is derived from an EMBL/GenBank/DDBJ whole genome shotgun (WGS) entry which is preliminary data.</text>
</comment>
<evidence type="ECO:0000256" key="2">
    <source>
        <dbReference type="SAM" id="MobiDB-lite"/>
    </source>
</evidence>
<organism evidence="3 4">
    <name type="scientific">Pseudocercospora musae</name>
    <dbReference type="NCBI Taxonomy" id="113226"/>
    <lineage>
        <taxon>Eukaryota</taxon>
        <taxon>Fungi</taxon>
        <taxon>Dikarya</taxon>
        <taxon>Ascomycota</taxon>
        <taxon>Pezizomycotina</taxon>
        <taxon>Dothideomycetes</taxon>
        <taxon>Dothideomycetidae</taxon>
        <taxon>Mycosphaerellales</taxon>
        <taxon>Mycosphaerellaceae</taxon>
        <taxon>Pseudocercospora</taxon>
    </lineage>
</organism>
<evidence type="ECO:0000313" key="3">
    <source>
        <dbReference type="EMBL" id="KXT09983.1"/>
    </source>
</evidence>
<proteinExistence type="predicted"/>